<accession>A0AAX2LPY5</accession>
<comment type="caution">
    <text evidence="1">The sequence shown here is derived from an EMBL/GenBank/DDBJ whole genome shotgun (WGS) entry which is preliminary data.</text>
</comment>
<gene>
    <name evidence="1" type="ORF">NCTC11327_02171</name>
</gene>
<proteinExistence type="predicted"/>
<dbReference type="EMBL" id="UHIP01000001">
    <property type="protein sequence ID" value="SUP27316.1"/>
    <property type="molecule type" value="Genomic_DNA"/>
</dbReference>
<dbReference type="Proteomes" id="UP000254626">
    <property type="component" value="Unassembled WGS sequence"/>
</dbReference>
<sequence>MILLLNSLCLGFLMSIWILNLFKIQKQDM</sequence>
<dbReference type="AlphaFoldDB" id="A0AAX2LPY5"/>
<protein>
    <submittedName>
        <fullName evidence="1">Uncharacterized protein</fullName>
    </submittedName>
</protein>
<evidence type="ECO:0000313" key="1">
    <source>
        <dbReference type="EMBL" id="SUP27316.1"/>
    </source>
</evidence>
<name>A0AAX2LPY5_VIBFL</name>
<organism evidence="1 2">
    <name type="scientific">Vibrio fluvialis</name>
    <dbReference type="NCBI Taxonomy" id="676"/>
    <lineage>
        <taxon>Bacteria</taxon>
        <taxon>Pseudomonadati</taxon>
        <taxon>Pseudomonadota</taxon>
        <taxon>Gammaproteobacteria</taxon>
        <taxon>Vibrionales</taxon>
        <taxon>Vibrionaceae</taxon>
        <taxon>Vibrio</taxon>
    </lineage>
</organism>
<evidence type="ECO:0000313" key="2">
    <source>
        <dbReference type="Proteomes" id="UP000254626"/>
    </source>
</evidence>
<reference evidence="1 2" key="1">
    <citation type="submission" date="2018-06" db="EMBL/GenBank/DDBJ databases">
        <authorList>
            <consortium name="Pathogen Informatics"/>
            <person name="Doyle S."/>
        </authorList>
    </citation>
    <scope>NUCLEOTIDE SEQUENCE [LARGE SCALE GENOMIC DNA]</scope>
    <source>
        <strain evidence="1 2">NCTC11327</strain>
    </source>
</reference>